<keyword evidence="2" id="KW-1185">Reference proteome</keyword>
<accession>A0A8H6I499</accession>
<dbReference type="InterPro" id="IPR015943">
    <property type="entry name" value="WD40/YVTN_repeat-like_dom_sf"/>
</dbReference>
<evidence type="ECO:0000313" key="2">
    <source>
        <dbReference type="Proteomes" id="UP000521943"/>
    </source>
</evidence>
<evidence type="ECO:0000313" key="1">
    <source>
        <dbReference type="EMBL" id="KAF6757096.1"/>
    </source>
</evidence>
<organism evidence="1 2">
    <name type="scientific">Ephemerocybe angulata</name>
    <dbReference type="NCBI Taxonomy" id="980116"/>
    <lineage>
        <taxon>Eukaryota</taxon>
        <taxon>Fungi</taxon>
        <taxon>Dikarya</taxon>
        <taxon>Basidiomycota</taxon>
        <taxon>Agaricomycotina</taxon>
        <taxon>Agaricomycetes</taxon>
        <taxon>Agaricomycetidae</taxon>
        <taxon>Agaricales</taxon>
        <taxon>Agaricineae</taxon>
        <taxon>Psathyrellaceae</taxon>
        <taxon>Ephemerocybe</taxon>
    </lineage>
</organism>
<proteinExistence type="predicted"/>
<protein>
    <submittedName>
        <fullName evidence="1">Uncharacterized protein</fullName>
    </submittedName>
</protein>
<dbReference type="OrthoDB" id="2831225at2759"/>
<reference evidence="1 2" key="1">
    <citation type="submission" date="2020-07" db="EMBL/GenBank/DDBJ databases">
        <title>Comparative genomics of pyrophilous fungi reveals a link between fire events and developmental genes.</title>
        <authorList>
            <consortium name="DOE Joint Genome Institute"/>
            <person name="Steindorff A.S."/>
            <person name="Carver A."/>
            <person name="Calhoun S."/>
            <person name="Stillman K."/>
            <person name="Liu H."/>
            <person name="Lipzen A."/>
            <person name="Pangilinan J."/>
            <person name="Labutti K."/>
            <person name="Bruns T.D."/>
            <person name="Grigoriev I.V."/>
        </authorList>
    </citation>
    <scope>NUCLEOTIDE SEQUENCE [LARGE SCALE GENOMIC DNA]</scope>
    <source>
        <strain evidence="1 2">CBS 144469</strain>
    </source>
</reference>
<dbReference type="InterPro" id="IPR036322">
    <property type="entry name" value="WD40_repeat_dom_sf"/>
</dbReference>
<dbReference type="Gene3D" id="2.130.10.10">
    <property type="entry name" value="YVTN repeat-like/Quinoprotein amine dehydrogenase"/>
    <property type="match status" value="1"/>
</dbReference>
<dbReference type="EMBL" id="JACGCI010000023">
    <property type="protein sequence ID" value="KAF6757096.1"/>
    <property type="molecule type" value="Genomic_DNA"/>
</dbReference>
<name>A0A8H6I499_9AGAR</name>
<comment type="caution">
    <text evidence="1">The sequence shown here is derived from an EMBL/GenBank/DDBJ whole genome shotgun (WGS) entry which is preliminary data.</text>
</comment>
<sequence>MESQGYMLSPDSKLKFEVSTQINLLRDAVFVDLAFSLDGSLLAIAYTTCAHLYMHQPNLDNEYQEHWIPKISYRIPPNINGKITCMRWNGDDILVFGFDCGDVAMVLVSSQETILRGFDVSEYPITSIELDTASKFMAVVAGPKEVTFWEFMPVPGPWKALIMLPTLHSDLPVQIQSAHWVDGAGKPTLAVAYEQQGIVLWVMDFSRETGDPSDTIQVAFPITSGYFSPTGHLFLQPDELGGFQVYDIRASRAVKEFRTPERQPHTSYAKFLLGGEWLVGTGVGMLNFWSVRSRTLAHKITIAQEYANLYSIDRIAESGIRRGNTLENFRIAAHFRSQTPAEPDDPVVVFKVFPRDDVPTAPILVVPIASEGSGQDTESSVFPYSTGIGVTVLGLLACCWSIAS</sequence>
<gene>
    <name evidence="1" type="ORF">DFP72DRAFT_846008</name>
</gene>
<dbReference type="AlphaFoldDB" id="A0A8H6I499"/>
<dbReference type="SUPFAM" id="SSF50978">
    <property type="entry name" value="WD40 repeat-like"/>
    <property type="match status" value="1"/>
</dbReference>
<dbReference type="Proteomes" id="UP000521943">
    <property type="component" value="Unassembled WGS sequence"/>
</dbReference>